<evidence type="ECO:0000313" key="5">
    <source>
        <dbReference type="EMBL" id="SHE50129.1"/>
    </source>
</evidence>
<dbReference type="Gene3D" id="3.40.50.2000">
    <property type="entry name" value="Glycogen Phosphorylase B"/>
    <property type="match status" value="2"/>
</dbReference>
<keyword evidence="2" id="KW-1133">Transmembrane helix</keyword>
<dbReference type="AlphaFoldDB" id="A0A0F5LEL4"/>
<evidence type="ECO:0000313" key="4">
    <source>
        <dbReference type="EMBL" id="KKB80634.1"/>
    </source>
</evidence>
<reference evidence="5 7" key="2">
    <citation type="submission" date="2016-11" db="EMBL/GenBank/DDBJ databases">
        <authorList>
            <person name="Jaros S."/>
            <person name="Januszkiewicz K."/>
            <person name="Wedrychowicz H."/>
        </authorList>
    </citation>
    <scope>NUCLEOTIDE SEQUENCE [LARGE SCALE GENOMIC DNA]</scope>
    <source>
        <strain evidence="5 7">DSM 17137</strain>
    </source>
</reference>
<keyword evidence="5" id="KW-0808">Transferase</keyword>
<gene>
    <name evidence="5" type="ORF">SAMN02745223_00564</name>
    <name evidence="4" type="ORF">VW29_16630</name>
</gene>
<feature type="region of interest" description="Disordered" evidence="1">
    <location>
        <begin position="401"/>
        <end position="424"/>
    </location>
</feature>
<keyword evidence="6" id="KW-1185">Reference proteome</keyword>
<reference evidence="4 6" key="1">
    <citation type="submission" date="2015-03" db="EMBL/GenBank/DDBJ databases">
        <authorList>
            <person name="Hassan Y.I."/>
            <person name="Lepp D."/>
            <person name="Zhou T."/>
        </authorList>
    </citation>
    <scope>NUCLEOTIDE SEQUENCE [LARGE SCALE GENOMIC DNA]</scope>
    <source>
        <strain evidence="4 6">DSM 17137</strain>
    </source>
</reference>
<name>A0A0F5LEL4_9HYPH</name>
<evidence type="ECO:0000256" key="1">
    <source>
        <dbReference type="SAM" id="MobiDB-lite"/>
    </source>
</evidence>
<evidence type="ECO:0000256" key="2">
    <source>
        <dbReference type="SAM" id="Phobius"/>
    </source>
</evidence>
<dbReference type="STRING" id="1121477.SAMN02745223_00564"/>
<dbReference type="InterPro" id="IPR001296">
    <property type="entry name" value="Glyco_trans_1"/>
</dbReference>
<proteinExistence type="predicted"/>
<accession>A0A0F5LEL4</accession>
<dbReference type="Pfam" id="PF00534">
    <property type="entry name" value="Glycos_transf_1"/>
    <property type="match status" value="1"/>
</dbReference>
<dbReference type="CDD" id="cd03801">
    <property type="entry name" value="GT4_PimA-like"/>
    <property type="match status" value="1"/>
</dbReference>
<keyword evidence="2" id="KW-0472">Membrane</keyword>
<protein>
    <submittedName>
        <fullName evidence="5">Glycosyltransferase involved in cell wall bisynthesis</fullName>
    </submittedName>
</protein>
<evidence type="ECO:0000313" key="7">
    <source>
        <dbReference type="Proteomes" id="UP000184533"/>
    </source>
</evidence>
<dbReference type="PANTHER" id="PTHR12526">
    <property type="entry name" value="GLYCOSYLTRANSFERASE"/>
    <property type="match status" value="1"/>
</dbReference>
<dbReference type="RefSeq" id="WP_046136393.1">
    <property type="nucleotide sequence ID" value="NZ_FQVC01000001.1"/>
</dbReference>
<dbReference type="PATRIC" id="fig|1121477.3.peg.71"/>
<dbReference type="OrthoDB" id="9790710at2"/>
<dbReference type="Proteomes" id="UP000184533">
    <property type="component" value="Unassembled WGS sequence"/>
</dbReference>
<dbReference type="GO" id="GO:0016740">
    <property type="term" value="F:transferase activity"/>
    <property type="evidence" value="ECO:0007669"/>
    <property type="project" value="UniProtKB-KW"/>
</dbReference>
<feature type="domain" description="Glycosyl transferase family 1" evidence="3">
    <location>
        <begin position="217"/>
        <end position="374"/>
    </location>
</feature>
<feature type="transmembrane region" description="Helical" evidence="2">
    <location>
        <begin position="59"/>
        <end position="77"/>
    </location>
</feature>
<sequence>MKIAYIASLYPAPSHTFIQREILELEALGVEIVRFSVRRPRPEDLLDETARSEFAKTRWLLPPPILPLIGAFVWMLFTRPRLGFSIFRDAIGSAPGWRAKLKWLAYFGEAVLLARWLVAGGVTHLHCHFGNAGSNTAWLAARLAQVGFSLTFHGIDLDEPDVFRHRDKLADARFAICISAYGQGLLRHNIAPADASKVTVIRCGFPSPDPHRLRPPPDAGRLICVARLSDEKGHGVLLDALELLTRRGVDFHCTLVGGGPLAEPIATAVAAKGLSGRVTLSGAVPNARVVEMIGEADISVLASFGEGIPIALLEALAQQRPVVATSVGGIPELVIDGQTGLLVPPREPVALADALQALIVDKELALRLAAAGRLRVAEMHDPAGAARDALALFQRHADIRGPRSARQQAEKFEQSIEHAKRNRP</sequence>
<feature type="compositionally biased region" description="Basic and acidic residues" evidence="1">
    <location>
        <begin position="408"/>
        <end position="424"/>
    </location>
</feature>
<evidence type="ECO:0000259" key="3">
    <source>
        <dbReference type="Pfam" id="PF00534"/>
    </source>
</evidence>
<dbReference type="Proteomes" id="UP000033608">
    <property type="component" value="Unassembled WGS sequence"/>
</dbReference>
<evidence type="ECO:0000313" key="6">
    <source>
        <dbReference type="Proteomes" id="UP000033608"/>
    </source>
</evidence>
<dbReference type="EMBL" id="FQVC01000001">
    <property type="protein sequence ID" value="SHE50129.1"/>
    <property type="molecule type" value="Genomic_DNA"/>
</dbReference>
<organism evidence="4 6">
    <name type="scientific">Devosia limi DSM 17137</name>
    <dbReference type="NCBI Taxonomy" id="1121477"/>
    <lineage>
        <taxon>Bacteria</taxon>
        <taxon>Pseudomonadati</taxon>
        <taxon>Pseudomonadota</taxon>
        <taxon>Alphaproteobacteria</taxon>
        <taxon>Hyphomicrobiales</taxon>
        <taxon>Devosiaceae</taxon>
        <taxon>Devosia</taxon>
    </lineage>
</organism>
<dbReference type="EMBL" id="LAJF01000101">
    <property type="protein sequence ID" value="KKB80634.1"/>
    <property type="molecule type" value="Genomic_DNA"/>
</dbReference>
<keyword evidence="2" id="KW-0812">Transmembrane</keyword>
<dbReference type="SUPFAM" id="SSF53756">
    <property type="entry name" value="UDP-Glycosyltransferase/glycogen phosphorylase"/>
    <property type="match status" value="1"/>
</dbReference>